<evidence type="ECO:0000313" key="1">
    <source>
        <dbReference type="EMBL" id="RLP76339.1"/>
    </source>
</evidence>
<dbReference type="AlphaFoldDB" id="A0A3L7A7P1"/>
<dbReference type="OrthoDB" id="5126259at2"/>
<protein>
    <submittedName>
        <fullName evidence="1">Uncharacterized protein</fullName>
    </submittedName>
</protein>
<name>A0A3L7A7P1_9MICO</name>
<evidence type="ECO:0000313" key="2">
    <source>
        <dbReference type="Proteomes" id="UP000272503"/>
    </source>
</evidence>
<dbReference type="EMBL" id="RCUX01000004">
    <property type="protein sequence ID" value="RLP76339.1"/>
    <property type="molecule type" value="Genomic_DNA"/>
</dbReference>
<keyword evidence="2" id="KW-1185">Reference proteome</keyword>
<sequence length="194" mass="20459">MAFQSRDPVTGAYRFTEDGAPELGADLTLVAEQAAAAGTRPIGTTAEMNAYAFKRKGLAWGNTSTGTDWVYDGSKWVNTMELANIPLALTGDGNFTLTGTAVRRRGQVVALSGAATNARLVTFGDTYVTVGRVPLELAPLSIVSITAQSNNWRPTETLVGEIRTTGDVNLRAASGTVTGAIGKAWSFNSPAWMI</sequence>
<organism evidence="1 2">
    <name type="scientific">Mycetocola tolaasinivorans</name>
    <dbReference type="NCBI Taxonomy" id="76635"/>
    <lineage>
        <taxon>Bacteria</taxon>
        <taxon>Bacillati</taxon>
        <taxon>Actinomycetota</taxon>
        <taxon>Actinomycetes</taxon>
        <taxon>Micrococcales</taxon>
        <taxon>Microbacteriaceae</taxon>
        <taxon>Mycetocola</taxon>
    </lineage>
</organism>
<dbReference type="RefSeq" id="WP_121647921.1">
    <property type="nucleotide sequence ID" value="NZ_RCUX01000004.1"/>
</dbReference>
<dbReference type="Proteomes" id="UP000272503">
    <property type="component" value="Unassembled WGS sequence"/>
</dbReference>
<accession>A0A3L7A7P1</accession>
<proteinExistence type="predicted"/>
<gene>
    <name evidence="1" type="ORF">D9V32_05570</name>
</gene>
<comment type="caution">
    <text evidence="1">The sequence shown here is derived from an EMBL/GenBank/DDBJ whole genome shotgun (WGS) entry which is preliminary data.</text>
</comment>
<reference evidence="1 2" key="1">
    <citation type="submission" date="2018-10" db="EMBL/GenBank/DDBJ databases">
        <authorList>
            <person name="Li J."/>
        </authorList>
    </citation>
    <scope>NUCLEOTIDE SEQUENCE [LARGE SCALE GENOMIC DNA]</scope>
    <source>
        <strain evidence="1 2">IF 016277</strain>
    </source>
</reference>